<evidence type="ECO:0000256" key="1">
    <source>
        <dbReference type="SAM" id="MobiDB-lite"/>
    </source>
</evidence>
<dbReference type="SUPFAM" id="SSF47413">
    <property type="entry name" value="lambda repressor-like DNA-binding domains"/>
    <property type="match status" value="1"/>
</dbReference>
<reference evidence="3 4" key="1">
    <citation type="submission" date="2024-03" db="EMBL/GenBank/DDBJ databases">
        <title>Draft genome sequence of Pseudonocardia sp. DW16-2.</title>
        <authorList>
            <person name="Duangmal K."/>
        </authorList>
    </citation>
    <scope>NUCLEOTIDE SEQUENCE [LARGE SCALE GENOMIC DNA]</scope>
    <source>
        <strain evidence="3 4">DW16-2</strain>
    </source>
</reference>
<dbReference type="PROSITE" id="PS50943">
    <property type="entry name" value="HTH_CROC1"/>
    <property type="match status" value="1"/>
</dbReference>
<evidence type="ECO:0000313" key="3">
    <source>
        <dbReference type="EMBL" id="MEJ8281827.1"/>
    </source>
</evidence>
<organism evidence="3 4">
    <name type="scientific">Pseudonocardia spirodelae</name>
    <dbReference type="NCBI Taxonomy" id="3133431"/>
    <lineage>
        <taxon>Bacteria</taxon>
        <taxon>Bacillati</taxon>
        <taxon>Actinomycetota</taxon>
        <taxon>Actinomycetes</taxon>
        <taxon>Pseudonocardiales</taxon>
        <taxon>Pseudonocardiaceae</taxon>
        <taxon>Pseudonocardia</taxon>
    </lineage>
</organism>
<evidence type="ECO:0000259" key="2">
    <source>
        <dbReference type="PROSITE" id="PS50943"/>
    </source>
</evidence>
<dbReference type="Gene3D" id="1.10.260.40">
    <property type="entry name" value="lambda repressor-like DNA-binding domains"/>
    <property type="match status" value="1"/>
</dbReference>
<protein>
    <recommendedName>
        <fullName evidence="2">HTH cro/C1-type domain-containing protein</fullName>
    </recommendedName>
</protein>
<keyword evidence="4" id="KW-1185">Reference proteome</keyword>
<proteinExistence type="predicted"/>
<dbReference type="EMBL" id="JBBJUP010000024">
    <property type="protein sequence ID" value="MEJ8281827.1"/>
    <property type="molecule type" value="Genomic_DNA"/>
</dbReference>
<dbReference type="SMART" id="SM00530">
    <property type="entry name" value="HTH_XRE"/>
    <property type="match status" value="1"/>
</dbReference>
<feature type="region of interest" description="Disordered" evidence="1">
    <location>
        <begin position="1"/>
        <end position="32"/>
    </location>
</feature>
<feature type="domain" description="HTH cro/C1-type" evidence="2">
    <location>
        <begin position="23"/>
        <end position="90"/>
    </location>
</feature>
<dbReference type="RefSeq" id="WP_340294596.1">
    <property type="nucleotide sequence ID" value="NZ_JBBJUP010000024.1"/>
</dbReference>
<gene>
    <name evidence="3" type="ORF">WJX68_23030</name>
</gene>
<dbReference type="InterPro" id="IPR010982">
    <property type="entry name" value="Lambda_DNA-bd_dom_sf"/>
</dbReference>
<evidence type="ECO:0000313" key="4">
    <source>
        <dbReference type="Proteomes" id="UP001364211"/>
    </source>
</evidence>
<name>A0ABU8TD02_9PSEU</name>
<dbReference type="Proteomes" id="UP001364211">
    <property type="component" value="Unassembled WGS sequence"/>
</dbReference>
<dbReference type="CDD" id="cd00093">
    <property type="entry name" value="HTH_XRE"/>
    <property type="match status" value="1"/>
</dbReference>
<sequence>MSAPDPQPGRGPAEPAGGSGGGLRAARRRRGWSQAEAARALAGLAAGRGGSARAASLKTQLSRWENGHATPDPAHRALLAELYGDSPAALGLEPGPAVDGADRLRAALARAAAVGGPELALLRDQWAATAGLDDRIGAPEAVAAVRGQLRGLAAHATGAAVVAALAGLLAVAALRAGDHARDDGAPDRAWEAYLEAETAGLRAGDATVVAGARARRELLRAALAAADPPPGGPDVHGAPAGLRTTGDDGPAGPRTAGDDTPAGAVRPG</sequence>
<comment type="caution">
    <text evidence="3">The sequence shown here is derived from an EMBL/GenBank/DDBJ whole genome shotgun (WGS) entry which is preliminary data.</text>
</comment>
<dbReference type="InterPro" id="IPR001387">
    <property type="entry name" value="Cro/C1-type_HTH"/>
</dbReference>
<feature type="region of interest" description="Disordered" evidence="1">
    <location>
        <begin position="224"/>
        <end position="268"/>
    </location>
</feature>
<accession>A0ABU8TD02</accession>